<dbReference type="GO" id="GO:0000463">
    <property type="term" value="P:maturation of LSU-rRNA from tricistronic rRNA transcript (SSU-rRNA, 5.8S rRNA, LSU-rRNA)"/>
    <property type="evidence" value="ECO:0007669"/>
    <property type="project" value="EnsemblFungi"/>
</dbReference>
<keyword evidence="3 6" id="KW-0347">Helicase</keyword>
<dbReference type="HOGENOM" id="CLU_003041_15_2_1"/>
<dbReference type="PROSITE" id="PS51192">
    <property type="entry name" value="HELICASE_ATP_BIND_1"/>
    <property type="match status" value="1"/>
</dbReference>
<feature type="domain" description="Helicase ATP-binding" evidence="9">
    <location>
        <begin position="230"/>
        <end position="410"/>
    </location>
</feature>
<dbReference type="PANTHER" id="PTHR24031">
    <property type="entry name" value="RNA HELICASE"/>
    <property type="match status" value="1"/>
</dbReference>
<feature type="compositionally biased region" description="Basic and acidic residues" evidence="8">
    <location>
        <begin position="47"/>
        <end position="61"/>
    </location>
</feature>
<dbReference type="EC" id="3.6.4.13" evidence="7"/>
<sequence>MFAARFDPSQVQNLSEPAGVFKTQLRPVVPSKRGKESDDESESESESESKQEDVKESREPDGSGSEVSLSDVEALEASSDGPEPNSDDQISSIGTVLNDKHSGLYNRFQKTLSLQEKLRSSDLIETEDEKTEALEQHDLVPIPQPAVVKNTFPSAEAATVMSKSAAWLQTQKVYYDNSMVKPFASYETQLNDKLLANITTKFSDQTFPVQTILLDTVLPKLRFAQSVNKRQFPRRVGDILVNASTGSGKTLAYSIPVVQSLSKRTVNRLRCLIVVPTKILIHQVFETLTKLSQGTSLITGISKLENSLRDEHKKFQNQQPDILIITPGRLVDHLQLNSFDLKNLKFLVLDEADRLLNQSFQNWCSVIMNRLKSDKNERAPVSVIKMVFSATLTTNTEKLHNLELNRPSLFMMDSVKLYHLPKLLQEHNVQIPTAKSFAKPLFLMQLIVALSDNNSRILVFARSNEASLRLATLLQLMSAKRILNTDANLEVTSINSNNTKGLNSKLIKQFAAVGSNKTVKVLVATDLMSRGIDIDNITNVINYDPPISSQQYVHRCGRTARAQAQGVAFNLLVGKGEQKFWTEHIDSDLSRDADGCHPKSHDEVDALKDILTTSPDVEENYRKCLEQLKEEVHDR</sequence>
<evidence type="ECO:0000259" key="10">
    <source>
        <dbReference type="PROSITE" id="PS51194"/>
    </source>
</evidence>
<dbReference type="InterPro" id="IPR001650">
    <property type="entry name" value="Helicase_C-like"/>
</dbReference>
<feature type="region of interest" description="Disordered" evidence="8">
    <location>
        <begin position="1"/>
        <end position="93"/>
    </location>
</feature>
<evidence type="ECO:0000256" key="2">
    <source>
        <dbReference type="ARBA" id="ARBA00022801"/>
    </source>
</evidence>
<dbReference type="Pfam" id="PF00270">
    <property type="entry name" value="DEAD"/>
    <property type="match status" value="1"/>
</dbReference>
<dbReference type="GO" id="GO:0003724">
    <property type="term" value="F:RNA helicase activity"/>
    <property type="evidence" value="ECO:0007669"/>
    <property type="project" value="UniProtKB-EC"/>
</dbReference>
<dbReference type="GO" id="GO:0030687">
    <property type="term" value="C:preribosome, large subunit precursor"/>
    <property type="evidence" value="ECO:0007669"/>
    <property type="project" value="EnsemblFungi"/>
</dbReference>
<evidence type="ECO:0000256" key="3">
    <source>
        <dbReference type="ARBA" id="ARBA00022806"/>
    </source>
</evidence>
<feature type="compositionally biased region" description="Acidic residues" evidence="8">
    <location>
        <begin position="37"/>
        <end position="46"/>
    </location>
</feature>
<dbReference type="GO" id="GO:0005524">
    <property type="term" value="F:ATP binding"/>
    <property type="evidence" value="ECO:0007669"/>
    <property type="project" value="UniProtKB-UniRule"/>
</dbReference>
<dbReference type="PROSITE" id="PS00039">
    <property type="entry name" value="DEAD_ATP_HELICASE"/>
    <property type="match status" value="1"/>
</dbReference>
<dbReference type="AlphaFoldDB" id="A0A0C7N3D8"/>
<dbReference type="InterPro" id="IPR000629">
    <property type="entry name" value="RNA-helicase_DEAD-box_CS"/>
</dbReference>
<dbReference type="GO" id="GO:0005730">
    <property type="term" value="C:nucleolus"/>
    <property type="evidence" value="ECO:0007669"/>
    <property type="project" value="EnsemblFungi"/>
</dbReference>
<accession>A0A0C7N3D8</accession>
<dbReference type="PROSITE" id="PS51194">
    <property type="entry name" value="HELICASE_CTER"/>
    <property type="match status" value="1"/>
</dbReference>
<keyword evidence="2 6" id="KW-0378">Hydrolase</keyword>
<proteinExistence type="inferred from homology"/>
<organism evidence="11 12">
    <name type="scientific">Lachancea lanzarotensis</name>
    <dbReference type="NCBI Taxonomy" id="1245769"/>
    <lineage>
        <taxon>Eukaryota</taxon>
        <taxon>Fungi</taxon>
        <taxon>Dikarya</taxon>
        <taxon>Ascomycota</taxon>
        <taxon>Saccharomycotina</taxon>
        <taxon>Saccharomycetes</taxon>
        <taxon>Saccharomycetales</taxon>
        <taxon>Saccharomycetaceae</taxon>
        <taxon>Lachancea</taxon>
    </lineage>
</organism>
<dbReference type="SUPFAM" id="SSF52540">
    <property type="entry name" value="P-loop containing nucleoside triphosphate hydrolases"/>
    <property type="match status" value="1"/>
</dbReference>
<name>A0A0C7N3D8_9SACH</name>
<evidence type="ECO:0000313" key="11">
    <source>
        <dbReference type="EMBL" id="CEP61099.1"/>
    </source>
</evidence>
<evidence type="ECO:0000256" key="5">
    <source>
        <dbReference type="ARBA" id="ARBA00022884"/>
    </source>
</evidence>
<evidence type="ECO:0000259" key="9">
    <source>
        <dbReference type="PROSITE" id="PS51192"/>
    </source>
</evidence>
<dbReference type="STRING" id="1245769.A0A0C7N3D8"/>
<gene>
    <name evidence="11" type="ORF">LALA0_S02e06700g</name>
</gene>
<evidence type="ECO:0000256" key="4">
    <source>
        <dbReference type="ARBA" id="ARBA00022840"/>
    </source>
</evidence>
<keyword evidence="4 6" id="KW-0067">ATP-binding</keyword>
<evidence type="ECO:0000256" key="7">
    <source>
        <dbReference type="RuleBase" id="RU365068"/>
    </source>
</evidence>
<evidence type="ECO:0000256" key="6">
    <source>
        <dbReference type="RuleBase" id="RU000492"/>
    </source>
</evidence>
<dbReference type="Gene3D" id="3.40.50.300">
    <property type="entry name" value="P-loop containing nucleotide triphosphate hydrolases"/>
    <property type="match status" value="2"/>
</dbReference>
<dbReference type="GeneID" id="34684513"/>
<protein>
    <recommendedName>
        <fullName evidence="7">ATP-dependent RNA helicase</fullName>
        <ecNumber evidence="7">3.6.4.13</ecNumber>
    </recommendedName>
</protein>
<comment type="catalytic activity">
    <reaction evidence="7">
        <text>ATP + H2O = ADP + phosphate + H(+)</text>
        <dbReference type="Rhea" id="RHEA:13065"/>
        <dbReference type="ChEBI" id="CHEBI:15377"/>
        <dbReference type="ChEBI" id="CHEBI:15378"/>
        <dbReference type="ChEBI" id="CHEBI:30616"/>
        <dbReference type="ChEBI" id="CHEBI:43474"/>
        <dbReference type="ChEBI" id="CHEBI:456216"/>
        <dbReference type="EC" id="3.6.4.13"/>
    </reaction>
</comment>
<feature type="domain" description="Helicase C-terminal" evidence="10">
    <location>
        <begin position="442"/>
        <end position="635"/>
    </location>
</feature>
<dbReference type="SMART" id="SM00487">
    <property type="entry name" value="DEXDc"/>
    <property type="match status" value="1"/>
</dbReference>
<dbReference type="GO" id="GO:0003723">
    <property type="term" value="F:RNA binding"/>
    <property type="evidence" value="ECO:0007669"/>
    <property type="project" value="UniProtKB-UniRule"/>
</dbReference>
<dbReference type="InterPro" id="IPR027417">
    <property type="entry name" value="P-loop_NTPase"/>
</dbReference>
<dbReference type="OrthoDB" id="3370at2759"/>
<dbReference type="InterPro" id="IPR011545">
    <property type="entry name" value="DEAD/DEAH_box_helicase_dom"/>
</dbReference>
<comment type="function">
    <text evidence="7">RNA helicase.</text>
</comment>
<dbReference type="RefSeq" id="XP_022627335.1">
    <property type="nucleotide sequence ID" value="XM_022773851.1"/>
</dbReference>
<evidence type="ECO:0000256" key="8">
    <source>
        <dbReference type="SAM" id="MobiDB-lite"/>
    </source>
</evidence>
<dbReference type="CDD" id="cd18787">
    <property type="entry name" value="SF2_C_DEAD"/>
    <property type="match status" value="1"/>
</dbReference>
<dbReference type="EMBL" id="LN736361">
    <property type="protein sequence ID" value="CEP61099.1"/>
    <property type="molecule type" value="Genomic_DNA"/>
</dbReference>
<dbReference type="SMART" id="SM00490">
    <property type="entry name" value="HELICc"/>
    <property type="match status" value="1"/>
</dbReference>
<dbReference type="GO" id="GO:0000466">
    <property type="term" value="P:maturation of 5.8S rRNA from tricistronic rRNA transcript (SSU-rRNA, 5.8S rRNA, LSU-rRNA)"/>
    <property type="evidence" value="ECO:0007669"/>
    <property type="project" value="EnsemblFungi"/>
</dbReference>
<dbReference type="GO" id="GO:0016787">
    <property type="term" value="F:hydrolase activity"/>
    <property type="evidence" value="ECO:0007669"/>
    <property type="project" value="UniProtKB-KW"/>
</dbReference>
<evidence type="ECO:0000256" key="1">
    <source>
        <dbReference type="ARBA" id="ARBA00022741"/>
    </source>
</evidence>
<reference evidence="11 12" key="1">
    <citation type="submission" date="2014-12" db="EMBL/GenBank/DDBJ databases">
        <authorList>
            <person name="Neuveglise Cecile"/>
        </authorList>
    </citation>
    <scope>NUCLEOTIDE SEQUENCE [LARGE SCALE GENOMIC DNA]</scope>
    <source>
        <strain evidence="11 12">CBS 12615</strain>
    </source>
</reference>
<dbReference type="CDD" id="cd17956">
    <property type="entry name" value="DEADc_DDX51"/>
    <property type="match status" value="1"/>
</dbReference>
<comment type="domain">
    <text evidence="7">The Q motif is unique to and characteristic of the DEAD box family of RNA helicases and controls ATP binding and hydrolysis.</text>
</comment>
<dbReference type="Proteomes" id="UP000054304">
    <property type="component" value="Unassembled WGS sequence"/>
</dbReference>
<comment type="similarity">
    <text evidence="6">Belongs to the DEAD box helicase family.</text>
</comment>
<dbReference type="Pfam" id="PF00271">
    <property type="entry name" value="Helicase_C"/>
    <property type="match status" value="1"/>
</dbReference>
<keyword evidence="12" id="KW-1185">Reference proteome</keyword>
<dbReference type="InterPro" id="IPR014001">
    <property type="entry name" value="Helicase_ATP-bd"/>
</dbReference>
<keyword evidence="1 6" id="KW-0547">Nucleotide-binding</keyword>
<evidence type="ECO:0000313" key="12">
    <source>
        <dbReference type="Proteomes" id="UP000054304"/>
    </source>
</evidence>
<keyword evidence="5 7" id="KW-0694">RNA-binding</keyword>